<evidence type="ECO:0000256" key="1">
    <source>
        <dbReference type="ARBA" id="ARBA00005189"/>
    </source>
</evidence>
<reference evidence="5" key="1">
    <citation type="journal article" date="2019" name="PLoS Negl. Trop. Dis.">
        <title>Revisiting the worldwide diversity of Leptospira species in the environment.</title>
        <authorList>
            <person name="Vincent A.T."/>
            <person name="Schiettekatte O."/>
            <person name="Bourhy P."/>
            <person name="Veyrier F.J."/>
            <person name="Picardeau M."/>
        </authorList>
    </citation>
    <scope>NUCLEOTIDE SEQUENCE [LARGE SCALE GENOMIC DNA]</scope>
    <source>
        <strain evidence="5">201702476</strain>
    </source>
</reference>
<keyword evidence="6" id="KW-1185">Reference proteome</keyword>
<dbReference type="InterPro" id="IPR002123">
    <property type="entry name" value="Plipid/glycerol_acylTrfase"/>
</dbReference>
<dbReference type="SUPFAM" id="SSF69593">
    <property type="entry name" value="Glycerol-3-phosphate (1)-acyltransferase"/>
    <property type="match status" value="2"/>
</dbReference>
<name>A0A4V3JRJ3_9LEPT</name>
<dbReference type="OrthoDB" id="9803035at2"/>
<comment type="caution">
    <text evidence="5">The sequence shown here is derived from an EMBL/GenBank/DDBJ whole genome shotgun (WGS) entry which is preliminary data.</text>
</comment>
<gene>
    <name evidence="5" type="ORF">EHQ58_07075</name>
</gene>
<dbReference type="GO" id="GO:0006654">
    <property type="term" value="P:phosphatidic acid biosynthetic process"/>
    <property type="evidence" value="ECO:0007669"/>
    <property type="project" value="TreeGrafter"/>
</dbReference>
<feature type="domain" description="Phospholipid/glycerol acyltransferase" evidence="4">
    <location>
        <begin position="66"/>
        <end position="226"/>
    </location>
</feature>
<evidence type="ECO:0000256" key="2">
    <source>
        <dbReference type="ARBA" id="ARBA00022679"/>
    </source>
</evidence>
<dbReference type="EMBL" id="RQGD01000022">
    <property type="protein sequence ID" value="TGL60255.1"/>
    <property type="molecule type" value="Genomic_DNA"/>
</dbReference>
<proteinExistence type="predicted"/>
<dbReference type="AlphaFoldDB" id="A0A4V3JRJ3"/>
<protein>
    <submittedName>
        <fullName evidence="5">1-acyl-sn-glycerol-3-phosphate acyltransferase</fullName>
    </submittedName>
</protein>
<dbReference type="PANTHER" id="PTHR10434:SF40">
    <property type="entry name" value="1-ACYL-SN-GLYCEROL-3-PHOSPHATE ACYLTRANSFERASE"/>
    <property type="match status" value="1"/>
</dbReference>
<accession>A0A4V3JRJ3</accession>
<keyword evidence="3 5" id="KW-0012">Acyltransferase</keyword>
<comment type="pathway">
    <text evidence="1">Lipid metabolism.</text>
</comment>
<sequence length="288" mass="32072">MKIQLDFIKFYFHIRAVLMDEKQIPSLESLFVIPREVPKTILRNLLELIYDVKVTGSKFIPETGGALIISNHTDYLDVPVQGTYTDRKIVYLGKYELFHPQEDILKYINHPNSPFHFPPLSFTKPLVEAGLASLGGIVKANLLSWGGTPIIRNAASDSEMDKRAAMDYYVQLEDYMVGLMKSGEVLSIYPEGTRSDSGEMGHFKAMAAKLAIRANVPIIPSGISGAGNMSKPIAFLTGAAFKTKIRYNIGKPILPSEFPIGPEKKAAKELTDMMEKRVRELIHAPESD</sequence>
<dbReference type="CDD" id="cd07989">
    <property type="entry name" value="LPLAT_AGPAT-like"/>
    <property type="match status" value="1"/>
</dbReference>
<dbReference type="SMART" id="SM00563">
    <property type="entry name" value="PlsC"/>
    <property type="match status" value="1"/>
</dbReference>
<organism evidence="5 6">
    <name type="scientific">Leptospira ognonensis</name>
    <dbReference type="NCBI Taxonomy" id="2484945"/>
    <lineage>
        <taxon>Bacteria</taxon>
        <taxon>Pseudomonadati</taxon>
        <taxon>Spirochaetota</taxon>
        <taxon>Spirochaetia</taxon>
        <taxon>Leptospirales</taxon>
        <taxon>Leptospiraceae</taxon>
        <taxon>Leptospira</taxon>
    </lineage>
</organism>
<keyword evidence="2 5" id="KW-0808">Transferase</keyword>
<dbReference type="PANTHER" id="PTHR10434">
    <property type="entry name" value="1-ACYL-SN-GLYCEROL-3-PHOSPHATE ACYLTRANSFERASE"/>
    <property type="match status" value="1"/>
</dbReference>
<evidence type="ECO:0000256" key="3">
    <source>
        <dbReference type="ARBA" id="ARBA00023315"/>
    </source>
</evidence>
<evidence type="ECO:0000313" key="6">
    <source>
        <dbReference type="Proteomes" id="UP000297693"/>
    </source>
</evidence>
<dbReference type="Proteomes" id="UP000297693">
    <property type="component" value="Unassembled WGS sequence"/>
</dbReference>
<evidence type="ECO:0000259" key="4">
    <source>
        <dbReference type="SMART" id="SM00563"/>
    </source>
</evidence>
<dbReference type="Pfam" id="PF01553">
    <property type="entry name" value="Acyltransferase"/>
    <property type="match status" value="2"/>
</dbReference>
<dbReference type="GO" id="GO:0003841">
    <property type="term" value="F:1-acylglycerol-3-phosphate O-acyltransferase activity"/>
    <property type="evidence" value="ECO:0007669"/>
    <property type="project" value="TreeGrafter"/>
</dbReference>
<evidence type="ECO:0000313" key="5">
    <source>
        <dbReference type="EMBL" id="TGL60255.1"/>
    </source>
</evidence>